<evidence type="ECO:0000313" key="5">
    <source>
        <dbReference type="Proteomes" id="UP001596112"/>
    </source>
</evidence>
<dbReference type="InterPro" id="IPR028994">
    <property type="entry name" value="Integrin_alpha_N"/>
</dbReference>
<keyword evidence="2" id="KW-0677">Repeat</keyword>
<dbReference type="SUPFAM" id="SSF69318">
    <property type="entry name" value="Integrin alpha N-terminal domain"/>
    <property type="match status" value="1"/>
</dbReference>
<evidence type="ECO:0000313" key="4">
    <source>
        <dbReference type="EMBL" id="MFC5807363.1"/>
    </source>
</evidence>
<comment type="caution">
    <text evidence="4">The sequence shown here is derived from an EMBL/GenBank/DDBJ whole genome shotgun (WGS) entry which is preliminary data.</text>
</comment>
<keyword evidence="4" id="KW-0401">Integrin</keyword>
<dbReference type="Pfam" id="PF01839">
    <property type="entry name" value="FG-GAP"/>
    <property type="match status" value="1"/>
</dbReference>
<dbReference type="Proteomes" id="UP001596112">
    <property type="component" value="Unassembled WGS sequence"/>
</dbReference>
<dbReference type="InterPro" id="IPR013519">
    <property type="entry name" value="Int_alpha_beta-p"/>
</dbReference>
<keyword evidence="5" id="KW-1185">Reference proteome</keyword>
<gene>
    <name evidence="4" type="ORF">ACFQGO_07540</name>
</gene>
<protein>
    <submittedName>
        <fullName evidence="4">Integrin alpha</fullName>
    </submittedName>
</protein>
<sequence>MRDAGSVVLLKGGPSGLTGTGAQAFDQSGSGVPGVCEAGDRFGGTVALLDVNADDRADLAVGAPTEDGTYADSGAVWLFRGSKAGLTTNNITSFGPSALKAPQKGALLGSAFAR</sequence>
<dbReference type="InterPro" id="IPR013517">
    <property type="entry name" value="FG-GAP"/>
</dbReference>
<name>A0ABW1B3W5_9ACTN</name>
<evidence type="ECO:0000256" key="1">
    <source>
        <dbReference type="ARBA" id="ARBA00022729"/>
    </source>
</evidence>
<evidence type="ECO:0000256" key="2">
    <source>
        <dbReference type="ARBA" id="ARBA00022737"/>
    </source>
</evidence>
<evidence type="ECO:0000256" key="3">
    <source>
        <dbReference type="ARBA" id="ARBA00023180"/>
    </source>
</evidence>
<organism evidence="4 5">
    <name type="scientific">Streptomyces heilongjiangensis</name>
    <dbReference type="NCBI Taxonomy" id="945052"/>
    <lineage>
        <taxon>Bacteria</taxon>
        <taxon>Bacillati</taxon>
        <taxon>Actinomycetota</taxon>
        <taxon>Actinomycetes</taxon>
        <taxon>Kitasatosporales</taxon>
        <taxon>Streptomycetaceae</taxon>
        <taxon>Streptomyces</taxon>
    </lineage>
</organism>
<dbReference type="PROSITE" id="PS51470">
    <property type="entry name" value="FG_GAP"/>
    <property type="match status" value="1"/>
</dbReference>
<proteinExistence type="predicted"/>
<dbReference type="RefSeq" id="WP_334314075.1">
    <property type="nucleotide sequence ID" value="NZ_JAQOSL010000006.1"/>
</dbReference>
<reference evidence="5" key="1">
    <citation type="journal article" date="2019" name="Int. J. Syst. Evol. Microbiol.">
        <title>The Global Catalogue of Microorganisms (GCM) 10K type strain sequencing project: providing services to taxonomists for standard genome sequencing and annotation.</title>
        <authorList>
            <consortium name="The Broad Institute Genomics Platform"/>
            <consortium name="The Broad Institute Genome Sequencing Center for Infectious Disease"/>
            <person name="Wu L."/>
            <person name="Ma J."/>
        </authorList>
    </citation>
    <scope>NUCLEOTIDE SEQUENCE [LARGE SCALE GENOMIC DNA]</scope>
    <source>
        <strain evidence="5">JCM 9918</strain>
    </source>
</reference>
<accession>A0ABW1B3W5</accession>
<keyword evidence="1" id="KW-0732">Signal</keyword>
<dbReference type="Gene3D" id="2.130.10.130">
    <property type="entry name" value="Integrin alpha, N-terminal"/>
    <property type="match status" value="1"/>
</dbReference>
<keyword evidence="3" id="KW-0325">Glycoprotein</keyword>
<dbReference type="EMBL" id="JBHSNZ010000004">
    <property type="protein sequence ID" value="MFC5807363.1"/>
    <property type="molecule type" value="Genomic_DNA"/>
</dbReference>
<dbReference type="SMART" id="SM00191">
    <property type="entry name" value="Int_alpha"/>
    <property type="match status" value="1"/>
</dbReference>
<dbReference type="GO" id="GO:0007229">
    <property type="term" value="P:integrin-mediated signaling pathway"/>
    <property type="evidence" value="ECO:0007669"/>
    <property type="project" value="UniProtKB-KW"/>
</dbReference>